<dbReference type="PANTHER" id="PTHR24410:SF23">
    <property type="entry name" value="BTB DOMAIN-CONTAINING PROTEIN-RELATED"/>
    <property type="match status" value="1"/>
</dbReference>
<evidence type="ECO:0000313" key="4">
    <source>
        <dbReference type="Proteomes" id="UP000018888"/>
    </source>
</evidence>
<dbReference type="CDD" id="cd18186">
    <property type="entry name" value="BTB_POZ_ZBTB_KLHL-like"/>
    <property type="match status" value="1"/>
</dbReference>
<dbReference type="SUPFAM" id="SSF54695">
    <property type="entry name" value="POZ domain"/>
    <property type="match status" value="1"/>
</dbReference>
<gene>
    <name evidence="3" type="ORF">GLOIN_2v1472654</name>
</gene>
<name>A0A2P4QMU0_RHIID</name>
<comment type="caution">
    <text evidence="3">The sequence shown here is derived from an EMBL/GenBank/DDBJ whole genome shotgun (WGS) entry which is preliminary data.</text>
</comment>
<reference evidence="3 4" key="1">
    <citation type="journal article" date="2013" name="Proc. Natl. Acad. Sci. U.S.A.">
        <title>Genome of an arbuscular mycorrhizal fungus provides insight into the oldest plant symbiosis.</title>
        <authorList>
            <person name="Tisserant E."/>
            <person name="Malbreil M."/>
            <person name="Kuo A."/>
            <person name="Kohler A."/>
            <person name="Symeonidi A."/>
            <person name="Balestrini R."/>
            <person name="Charron P."/>
            <person name="Duensing N."/>
            <person name="Frei Dit Frey N."/>
            <person name="Gianinazzi-Pearson V."/>
            <person name="Gilbert L.B."/>
            <person name="Handa Y."/>
            <person name="Herr J.R."/>
            <person name="Hijri M."/>
            <person name="Koul R."/>
            <person name="Kawaguchi M."/>
            <person name="Krajinski F."/>
            <person name="Lammers P.J."/>
            <person name="Masclaux F.G."/>
            <person name="Murat C."/>
            <person name="Morin E."/>
            <person name="Ndikumana S."/>
            <person name="Pagni M."/>
            <person name="Petitpierre D."/>
            <person name="Requena N."/>
            <person name="Rosikiewicz P."/>
            <person name="Riley R."/>
            <person name="Saito K."/>
            <person name="San Clemente H."/>
            <person name="Shapiro H."/>
            <person name="van Tuinen D."/>
            <person name="Becard G."/>
            <person name="Bonfante P."/>
            <person name="Paszkowski U."/>
            <person name="Shachar-Hill Y.Y."/>
            <person name="Tuskan G.A."/>
            <person name="Young P.W."/>
            <person name="Sanders I.R."/>
            <person name="Henrissat B."/>
            <person name="Rensing S.A."/>
            <person name="Grigoriev I.V."/>
            <person name="Corradi N."/>
            <person name="Roux C."/>
            <person name="Martin F."/>
        </authorList>
    </citation>
    <scope>NUCLEOTIDE SEQUENCE [LARGE SCALE GENOMIC DNA]</scope>
    <source>
        <strain evidence="3 4">DAOM 197198</strain>
    </source>
</reference>
<dbReference type="SMART" id="SM00225">
    <property type="entry name" value="BTB"/>
    <property type="match status" value="1"/>
</dbReference>
<organism evidence="3 4">
    <name type="scientific">Rhizophagus irregularis (strain DAOM 181602 / DAOM 197198 / MUCL 43194)</name>
    <name type="common">Arbuscular mycorrhizal fungus</name>
    <name type="synonym">Glomus intraradices</name>
    <dbReference type="NCBI Taxonomy" id="747089"/>
    <lineage>
        <taxon>Eukaryota</taxon>
        <taxon>Fungi</taxon>
        <taxon>Fungi incertae sedis</taxon>
        <taxon>Mucoromycota</taxon>
        <taxon>Glomeromycotina</taxon>
        <taxon>Glomeromycetes</taxon>
        <taxon>Glomerales</taxon>
        <taxon>Glomeraceae</taxon>
        <taxon>Rhizophagus</taxon>
    </lineage>
</organism>
<dbReference type="AlphaFoldDB" id="A0A2P4QMU0"/>
<evidence type="ECO:0000313" key="3">
    <source>
        <dbReference type="EMBL" id="POG78971.1"/>
    </source>
</evidence>
<evidence type="ECO:0000259" key="2">
    <source>
        <dbReference type="PROSITE" id="PS51886"/>
    </source>
</evidence>
<protein>
    <recommendedName>
        <fullName evidence="5">Kelch-like protein 17</fullName>
    </recommendedName>
</protein>
<dbReference type="Pfam" id="PF07534">
    <property type="entry name" value="TLD"/>
    <property type="match status" value="1"/>
</dbReference>
<dbReference type="InterPro" id="IPR051481">
    <property type="entry name" value="BTB-POZ/Galectin-3-binding"/>
</dbReference>
<dbReference type="Proteomes" id="UP000018888">
    <property type="component" value="Unassembled WGS sequence"/>
</dbReference>
<dbReference type="VEuPathDB" id="FungiDB:RhiirFUN_004231"/>
<accession>A0A2P4QMU0</accession>
<evidence type="ECO:0000259" key="1">
    <source>
        <dbReference type="PROSITE" id="PS50097"/>
    </source>
</evidence>
<keyword evidence="4" id="KW-1185">Reference proteome</keyword>
<dbReference type="Pfam" id="PF00651">
    <property type="entry name" value="BTB"/>
    <property type="match status" value="1"/>
</dbReference>
<sequence length="454" mass="52551">MQQKLYLSILNNFEILYNSKKNYDVIIQTSEENKVIYAHSLVLCCQSSYFDTAFSDNWAEKENGKFIFKKPNVSYRILKIIIRYLYCGQIDLTIRSGLDILKLLAAADEFGINTLSEYIKEFLIKNLKDFLQNDSLKFLEFVFQHETFAVLNDYCLKTICQEPMILFGTDKILALPEHILETLLRRDDLALDAIEVWNNLIKWVHAQQPTVNKDPSKWTKDELTLMERTILKFISLVKFYDIPSEEYYEEVMPYEDLLPKKLRNEILKSYLAPGKQMKSPSRSSVLVNDEHLAQFASWIYKKDEILQKIPYKFNVIFRASIDGNTAADFHAKCNDKGATIVVAKIKGSNKVVGGYNPLDWNGNGDKSTPDSFLFIFEDYNNICTGRIGRVIRESHAVRCLTDYGPLFGSYNRGSNDIMVTRDGKWSSVTNSYPNINIPRNFVIDDYEVFQVIKK</sequence>
<dbReference type="PANTHER" id="PTHR24410">
    <property type="entry name" value="HL07962P-RELATED"/>
    <property type="match status" value="1"/>
</dbReference>
<dbReference type="EMBL" id="AUPC02000028">
    <property type="protein sequence ID" value="POG78971.1"/>
    <property type="molecule type" value="Genomic_DNA"/>
</dbReference>
<dbReference type="InterPro" id="IPR000210">
    <property type="entry name" value="BTB/POZ_dom"/>
</dbReference>
<reference evidence="3 4" key="2">
    <citation type="journal article" date="2018" name="New Phytol.">
        <title>High intraspecific genome diversity in the model arbuscular mycorrhizal symbiont Rhizophagus irregularis.</title>
        <authorList>
            <person name="Chen E.C.H."/>
            <person name="Morin E."/>
            <person name="Beaudet D."/>
            <person name="Noel J."/>
            <person name="Yildirir G."/>
            <person name="Ndikumana S."/>
            <person name="Charron P."/>
            <person name="St-Onge C."/>
            <person name="Giorgi J."/>
            <person name="Kruger M."/>
            <person name="Marton T."/>
            <person name="Ropars J."/>
            <person name="Grigoriev I.V."/>
            <person name="Hainaut M."/>
            <person name="Henrissat B."/>
            <person name="Roux C."/>
            <person name="Martin F."/>
            <person name="Corradi N."/>
        </authorList>
    </citation>
    <scope>NUCLEOTIDE SEQUENCE [LARGE SCALE GENOMIC DNA]</scope>
    <source>
        <strain evidence="3 4">DAOM 197198</strain>
    </source>
</reference>
<dbReference type="PROSITE" id="PS50097">
    <property type="entry name" value="BTB"/>
    <property type="match status" value="1"/>
</dbReference>
<feature type="domain" description="BTB" evidence="1">
    <location>
        <begin position="23"/>
        <end position="94"/>
    </location>
</feature>
<dbReference type="PROSITE" id="PS51886">
    <property type="entry name" value="TLDC"/>
    <property type="match status" value="1"/>
</dbReference>
<dbReference type="Gene3D" id="1.25.40.420">
    <property type="match status" value="1"/>
</dbReference>
<dbReference type="InterPro" id="IPR006571">
    <property type="entry name" value="TLDc_dom"/>
</dbReference>
<proteinExistence type="predicted"/>
<dbReference type="Gene3D" id="3.30.710.10">
    <property type="entry name" value="Potassium Channel Kv1.1, Chain A"/>
    <property type="match status" value="1"/>
</dbReference>
<feature type="domain" description="TLDc" evidence="2">
    <location>
        <begin position="285"/>
        <end position="452"/>
    </location>
</feature>
<dbReference type="InterPro" id="IPR011333">
    <property type="entry name" value="SKP1/BTB/POZ_sf"/>
</dbReference>
<evidence type="ECO:0008006" key="5">
    <source>
        <dbReference type="Google" id="ProtNLM"/>
    </source>
</evidence>